<dbReference type="AlphaFoldDB" id="A0A075MET8"/>
<dbReference type="EMBL" id="KJ484627">
    <property type="protein sequence ID" value="AIF77570.1"/>
    <property type="molecule type" value="Genomic_DNA"/>
</dbReference>
<geneLocation type="plasmid" evidence="2">
    <name>pL2-87</name>
</geneLocation>
<geneLocation type="plasmid" evidence="1">
    <name>pH2332-107</name>
</geneLocation>
<proteinExistence type="predicted"/>
<evidence type="ECO:0000313" key="1">
    <source>
        <dbReference type="EMBL" id="AIF77570.1"/>
    </source>
</evidence>
<organism evidence="2">
    <name type="scientific">Escherichia coli</name>
    <dbReference type="NCBI Taxonomy" id="562"/>
    <lineage>
        <taxon>Bacteria</taxon>
        <taxon>Pseudomonadati</taxon>
        <taxon>Pseudomonadota</taxon>
        <taxon>Gammaproteobacteria</taxon>
        <taxon>Enterobacterales</taxon>
        <taxon>Enterobacteriaceae</taxon>
        <taxon>Escherichia</taxon>
    </lineage>
</organism>
<evidence type="ECO:0000313" key="2">
    <source>
        <dbReference type="EMBL" id="AIF79265.1"/>
    </source>
</evidence>
<dbReference type="EMBL" id="KJ484640">
    <property type="protein sequence ID" value="AIF79265.1"/>
    <property type="molecule type" value="Genomic_DNA"/>
</dbReference>
<sequence>MRFIFVKHAFPHAKMICQITARSEAALQVWLCRLMVGKREDAGLDTPVSTGAEMIRM</sequence>
<reference evidence="2" key="1">
    <citation type="journal article" date="2014" name="J. Antimicrob. Chemother.">
        <title>Nucleotide sequences of 16 transmissible plasmids identified in nine multidrug-resistant Escherichia coli isolates expressing an ESBL phenotype isolated from food-producing animals and healthy humans.</title>
        <authorList>
            <person name="Wang J."/>
            <person name="Stephan R."/>
            <person name="Power K."/>
            <person name="Yan Q."/>
            <person name="Hachler H."/>
            <person name="Fanning S."/>
        </authorList>
    </citation>
    <scope>NUCLEOTIDE SEQUENCE</scope>
    <source>
        <strain evidence="1">Human-2332</strain>
        <strain evidence="2">Lamb-2</strain>
        <plasmid evidence="1">pH2332-107</plasmid>
        <plasmid evidence="2">pL2-87</plasmid>
    </source>
</reference>
<keyword evidence="2" id="KW-0614">Plasmid</keyword>
<name>A0A075MET8_ECOLX</name>
<protein>
    <submittedName>
        <fullName evidence="2">Uncharacterized protein</fullName>
    </submittedName>
</protein>
<accession>A0A075MET8</accession>